<feature type="non-terminal residue" evidence="2">
    <location>
        <position position="75"/>
    </location>
</feature>
<dbReference type="EMBL" id="NMUH01002625">
    <property type="protein sequence ID" value="MQM01129.1"/>
    <property type="molecule type" value="Genomic_DNA"/>
</dbReference>
<dbReference type="AlphaFoldDB" id="A0A843VWC5"/>
<sequence>MHSRSGSRVRRSRSADDVSGHSSQDSVARHHSVPAQALVPTTQGASSTTSASSSVAGKTFKDAVKFVPPSVDSSD</sequence>
<feature type="region of interest" description="Disordered" evidence="1">
    <location>
        <begin position="1"/>
        <end position="75"/>
    </location>
</feature>
<name>A0A843VWC5_COLES</name>
<proteinExistence type="predicted"/>
<keyword evidence="3" id="KW-1185">Reference proteome</keyword>
<comment type="caution">
    <text evidence="2">The sequence shown here is derived from an EMBL/GenBank/DDBJ whole genome shotgun (WGS) entry which is preliminary data.</text>
</comment>
<organism evidence="2 3">
    <name type="scientific">Colocasia esculenta</name>
    <name type="common">Wild taro</name>
    <name type="synonym">Arum esculentum</name>
    <dbReference type="NCBI Taxonomy" id="4460"/>
    <lineage>
        <taxon>Eukaryota</taxon>
        <taxon>Viridiplantae</taxon>
        <taxon>Streptophyta</taxon>
        <taxon>Embryophyta</taxon>
        <taxon>Tracheophyta</taxon>
        <taxon>Spermatophyta</taxon>
        <taxon>Magnoliopsida</taxon>
        <taxon>Liliopsida</taxon>
        <taxon>Araceae</taxon>
        <taxon>Aroideae</taxon>
        <taxon>Colocasieae</taxon>
        <taxon>Colocasia</taxon>
    </lineage>
</organism>
<protein>
    <submittedName>
        <fullName evidence="2">Uncharacterized protein</fullName>
    </submittedName>
</protein>
<feature type="compositionally biased region" description="Basic residues" evidence="1">
    <location>
        <begin position="1"/>
        <end position="12"/>
    </location>
</feature>
<evidence type="ECO:0000313" key="3">
    <source>
        <dbReference type="Proteomes" id="UP000652761"/>
    </source>
</evidence>
<gene>
    <name evidence="2" type="ORF">Taro_033878</name>
</gene>
<feature type="compositionally biased region" description="Low complexity" evidence="1">
    <location>
        <begin position="45"/>
        <end position="54"/>
    </location>
</feature>
<reference evidence="2" key="1">
    <citation type="submission" date="2017-07" db="EMBL/GenBank/DDBJ databases">
        <title>Taro Niue Genome Assembly and Annotation.</title>
        <authorList>
            <person name="Atibalentja N."/>
            <person name="Keating K."/>
            <person name="Fields C.J."/>
        </authorList>
    </citation>
    <scope>NUCLEOTIDE SEQUENCE</scope>
    <source>
        <strain evidence="2">Niue_2</strain>
        <tissue evidence="2">Leaf</tissue>
    </source>
</reference>
<accession>A0A843VWC5</accession>
<evidence type="ECO:0000256" key="1">
    <source>
        <dbReference type="SAM" id="MobiDB-lite"/>
    </source>
</evidence>
<evidence type="ECO:0000313" key="2">
    <source>
        <dbReference type="EMBL" id="MQM01129.1"/>
    </source>
</evidence>
<dbReference type="Proteomes" id="UP000652761">
    <property type="component" value="Unassembled WGS sequence"/>
</dbReference>